<evidence type="ECO:0000256" key="1">
    <source>
        <dbReference type="SAM" id="Coils"/>
    </source>
</evidence>
<feature type="coiled-coil region" evidence="1">
    <location>
        <begin position="207"/>
        <end position="234"/>
    </location>
</feature>
<keyword evidence="3" id="KW-1185">Reference proteome</keyword>
<organism evidence="2 3">
    <name type="scientific">Aquimarina aggregata</name>
    <dbReference type="NCBI Taxonomy" id="1642818"/>
    <lineage>
        <taxon>Bacteria</taxon>
        <taxon>Pseudomonadati</taxon>
        <taxon>Bacteroidota</taxon>
        <taxon>Flavobacteriia</taxon>
        <taxon>Flavobacteriales</taxon>
        <taxon>Flavobacteriaceae</taxon>
        <taxon>Aquimarina</taxon>
    </lineage>
</organism>
<comment type="caution">
    <text evidence="2">The sequence shown here is derived from an EMBL/GenBank/DDBJ whole genome shotgun (WGS) entry which is preliminary data.</text>
</comment>
<name>A0A163A0M6_9FLAO</name>
<dbReference type="EMBL" id="LQRT01000015">
    <property type="protein sequence ID" value="KZS40179.1"/>
    <property type="molecule type" value="Genomic_DNA"/>
</dbReference>
<proteinExistence type="predicted"/>
<reference evidence="2 3" key="1">
    <citation type="submission" date="2016-01" db="EMBL/GenBank/DDBJ databases">
        <title>The draft genome sequence of Aquimarina sp. RZW4-3-2.</title>
        <authorList>
            <person name="Wang Y."/>
        </authorList>
    </citation>
    <scope>NUCLEOTIDE SEQUENCE [LARGE SCALE GENOMIC DNA]</scope>
    <source>
        <strain evidence="2 3">RZW4-3-2</strain>
    </source>
</reference>
<protein>
    <recommendedName>
        <fullName evidence="4">Peptidase S74 domain-containing protein</fullName>
    </recommendedName>
</protein>
<dbReference type="STRING" id="1642818.AWE51_25095"/>
<evidence type="ECO:0000313" key="2">
    <source>
        <dbReference type="EMBL" id="KZS40179.1"/>
    </source>
</evidence>
<evidence type="ECO:0000313" key="3">
    <source>
        <dbReference type="Proteomes" id="UP000076715"/>
    </source>
</evidence>
<dbReference type="Proteomes" id="UP000076715">
    <property type="component" value="Unassembled WGS sequence"/>
</dbReference>
<keyword evidence="1" id="KW-0175">Coiled coil</keyword>
<dbReference type="AlphaFoldDB" id="A0A163A0M6"/>
<gene>
    <name evidence="2" type="ORF">AWE51_25095</name>
</gene>
<evidence type="ECO:0008006" key="4">
    <source>
        <dbReference type="Google" id="ProtNLM"/>
    </source>
</evidence>
<sequence>MTSYGQQTFNDKIDINQLNSKYPSLNVTTRQGLFNGGHPHLYFLNTGGSATTPTSTPANRLLGTIIYSGFDGQSNVQIGRIGVTTTGDFTPGNYPARMNFQIGGTNTCCGVTRMTIDGETGNVGIGTSNTGSHRLAVEGSIGAREITVQTGTWSDFVFNDDYALPSLEEVENHIKEKGHLANIPSEKEVIRNGVNLGIMDAKLLQKIEELTIYIIEINKRVVELEKENSQLKNQN</sequence>
<accession>A0A163A0M6</accession>